<organism evidence="4 5">
    <name type="scientific">Microvirga subterranea</name>
    <dbReference type="NCBI Taxonomy" id="186651"/>
    <lineage>
        <taxon>Bacteria</taxon>
        <taxon>Pseudomonadati</taxon>
        <taxon>Pseudomonadota</taxon>
        <taxon>Alphaproteobacteria</taxon>
        <taxon>Hyphomicrobiales</taxon>
        <taxon>Methylobacteriaceae</taxon>
        <taxon>Microvirga</taxon>
    </lineage>
</organism>
<dbReference type="InterPro" id="IPR003959">
    <property type="entry name" value="ATPase_AAA_core"/>
</dbReference>
<dbReference type="GO" id="GO:0030163">
    <property type="term" value="P:protein catabolic process"/>
    <property type="evidence" value="ECO:0007669"/>
    <property type="project" value="TreeGrafter"/>
</dbReference>
<dbReference type="CDD" id="cd19481">
    <property type="entry name" value="RecA-like_protease"/>
    <property type="match status" value="1"/>
</dbReference>
<dbReference type="PANTHER" id="PTHR23076">
    <property type="entry name" value="METALLOPROTEASE M41 FTSH"/>
    <property type="match status" value="1"/>
</dbReference>
<dbReference type="Gene3D" id="1.20.58.760">
    <property type="entry name" value="Peptidase M41"/>
    <property type="match status" value="1"/>
</dbReference>
<reference evidence="4 5" key="1">
    <citation type="submission" date="2018-07" db="EMBL/GenBank/DDBJ databases">
        <title>Genomic Encyclopedia of Type Strains, Phase IV (KMG-IV): sequencing the most valuable type-strain genomes for metagenomic binning, comparative biology and taxonomic classification.</title>
        <authorList>
            <person name="Goeker M."/>
        </authorList>
    </citation>
    <scope>NUCLEOTIDE SEQUENCE [LARGE SCALE GENOMIC DNA]</scope>
    <source>
        <strain evidence="4 5">DSM 14364</strain>
    </source>
</reference>
<keyword evidence="4" id="KW-0645">Protease</keyword>
<keyword evidence="5" id="KW-1185">Reference proteome</keyword>
<accession>A0A370HKH1</accession>
<dbReference type="GO" id="GO:0016887">
    <property type="term" value="F:ATP hydrolysis activity"/>
    <property type="evidence" value="ECO:0007669"/>
    <property type="project" value="InterPro"/>
</dbReference>
<dbReference type="AlphaFoldDB" id="A0A370HKH1"/>
<comment type="similarity">
    <text evidence="1">Belongs to the AAA ATPase family.</text>
</comment>
<evidence type="ECO:0000259" key="3">
    <source>
        <dbReference type="SMART" id="SM00382"/>
    </source>
</evidence>
<dbReference type="GO" id="GO:0004176">
    <property type="term" value="F:ATP-dependent peptidase activity"/>
    <property type="evidence" value="ECO:0007669"/>
    <property type="project" value="InterPro"/>
</dbReference>
<dbReference type="SUPFAM" id="SSF52540">
    <property type="entry name" value="P-loop containing nucleoside triphosphate hydrolases"/>
    <property type="match status" value="1"/>
</dbReference>
<dbReference type="InterPro" id="IPR003960">
    <property type="entry name" value="ATPase_AAA_CS"/>
</dbReference>
<name>A0A370HKH1_9HYPH</name>
<feature type="domain" description="AAA+ ATPase" evidence="3">
    <location>
        <begin position="267"/>
        <end position="415"/>
    </location>
</feature>
<keyword evidence="4" id="KW-0378">Hydrolase</keyword>
<gene>
    <name evidence="4" type="ORF">DES45_10594</name>
</gene>
<evidence type="ECO:0000313" key="4">
    <source>
        <dbReference type="EMBL" id="RDI58571.1"/>
    </source>
</evidence>
<dbReference type="GO" id="GO:0006508">
    <property type="term" value="P:proteolysis"/>
    <property type="evidence" value="ECO:0007669"/>
    <property type="project" value="UniProtKB-KW"/>
</dbReference>
<dbReference type="InterPro" id="IPR000642">
    <property type="entry name" value="Peptidase_M41"/>
</dbReference>
<dbReference type="InterPro" id="IPR037219">
    <property type="entry name" value="Peptidase_M41-like"/>
</dbReference>
<feature type="region of interest" description="Disordered" evidence="2">
    <location>
        <begin position="37"/>
        <end position="56"/>
    </location>
</feature>
<dbReference type="PROSITE" id="PS00674">
    <property type="entry name" value="AAA"/>
    <property type="match status" value="1"/>
</dbReference>
<dbReference type="RefSeq" id="WP_114770595.1">
    <property type="nucleotide sequence ID" value="NZ_QQBB01000005.1"/>
</dbReference>
<protein>
    <submittedName>
        <fullName evidence="4">ATP-dependent Zn protease</fullName>
    </submittedName>
</protein>
<dbReference type="GO" id="GO:0005886">
    <property type="term" value="C:plasma membrane"/>
    <property type="evidence" value="ECO:0007669"/>
    <property type="project" value="TreeGrafter"/>
</dbReference>
<dbReference type="EMBL" id="QQBB01000005">
    <property type="protein sequence ID" value="RDI58571.1"/>
    <property type="molecule type" value="Genomic_DNA"/>
</dbReference>
<keyword evidence="1" id="KW-0547">Nucleotide-binding</keyword>
<sequence length="677" mass="72175">MPATLRLLAAKAAASAPQSSPDITDLELSFDSFMEAGPKEADQAPPPPKRPRRPASAAALVADLCLERALGRTGRRLLRRGGPSVVVLRVPGSAWVDAIERAVRALAPPGSTIVTATSRRSGSLSDEAAGRTIAKGVLVVGIAPMPDWLGPTLVAAADLQVRVDLPDPSVIDEAIRRWCRRRAGADLALDDLTGLDLPDYDAALRPGSTPQDCVARLRRAARLRSPGHARPDVPLLTALSGCDAARDWALEITAEIERARITAARPELESCMFYGPPGTGKTLIAHALSRTAGIPMVATSVAEWFSGSPGYLDSVIKQYVDFFGRLSAIASVSSAGFALGFIDECDAIPDRSSMSDRSSSWWTTLVTGLLLEIDRLRRLHPNVLLVGATNHLARLDPALLRPGRFDRHIEIGPPDEEGRAGILRTHLGPDLHEADLLRVARLCPQATGAALAGCVRAARRRARAGGRDLELQDLLAEIVPADPRSPDEVREVALHEAGHAVLALKLGLRVEHVTVQPGQVEAGHTRIALPNVLPDRAALEAQVVAMLAGRAADAILGRGGPNAGAVADLREATRLVAAIHASFGLGDTLAHRAPHEEAELLLRLDPKLTAVVEADLRRLMTRAVALVREHEHSIRTVAGALVARRTLVGMDLTEIIARSEAHAHARAGDQRQRPDPT</sequence>
<comment type="caution">
    <text evidence="4">The sequence shown here is derived from an EMBL/GenBank/DDBJ whole genome shotgun (WGS) entry which is preliminary data.</text>
</comment>
<dbReference type="GO" id="GO:0004222">
    <property type="term" value="F:metalloendopeptidase activity"/>
    <property type="evidence" value="ECO:0007669"/>
    <property type="project" value="InterPro"/>
</dbReference>
<dbReference type="InterPro" id="IPR003593">
    <property type="entry name" value="AAA+_ATPase"/>
</dbReference>
<keyword evidence="1" id="KW-0067">ATP-binding</keyword>
<dbReference type="Proteomes" id="UP000254925">
    <property type="component" value="Unassembled WGS sequence"/>
</dbReference>
<evidence type="ECO:0000313" key="5">
    <source>
        <dbReference type="Proteomes" id="UP000254925"/>
    </source>
</evidence>
<dbReference type="SUPFAM" id="SSF140990">
    <property type="entry name" value="FtsH protease domain-like"/>
    <property type="match status" value="1"/>
</dbReference>
<dbReference type="InterPro" id="IPR027417">
    <property type="entry name" value="P-loop_NTPase"/>
</dbReference>
<dbReference type="GO" id="GO:0005524">
    <property type="term" value="F:ATP binding"/>
    <property type="evidence" value="ECO:0007669"/>
    <property type="project" value="UniProtKB-KW"/>
</dbReference>
<evidence type="ECO:0000256" key="2">
    <source>
        <dbReference type="SAM" id="MobiDB-lite"/>
    </source>
</evidence>
<dbReference type="Pfam" id="PF01434">
    <property type="entry name" value="Peptidase_M41"/>
    <property type="match status" value="1"/>
</dbReference>
<dbReference type="Pfam" id="PF00004">
    <property type="entry name" value="AAA"/>
    <property type="match status" value="1"/>
</dbReference>
<dbReference type="Gene3D" id="1.10.8.60">
    <property type="match status" value="1"/>
</dbReference>
<dbReference type="SMART" id="SM00382">
    <property type="entry name" value="AAA"/>
    <property type="match status" value="1"/>
</dbReference>
<evidence type="ECO:0000256" key="1">
    <source>
        <dbReference type="RuleBase" id="RU003651"/>
    </source>
</evidence>
<proteinExistence type="inferred from homology"/>
<dbReference type="Gene3D" id="3.40.50.300">
    <property type="entry name" value="P-loop containing nucleotide triphosphate hydrolases"/>
    <property type="match status" value="1"/>
</dbReference>
<dbReference type="OrthoDB" id="9809379at2"/>
<dbReference type="PANTHER" id="PTHR23076:SF97">
    <property type="entry name" value="ATP-DEPENDENT ZINC METALLOPROTEASE YME1L1"/>
    <property type="match status" value="1"/>
</dbReference>